<dbReference type="GO" id="GO:0006979">
    <property type="term" value="P:response to oxidative stress"/>
    <property type="evidence" value="ECO:0007669"/>
    <property type="project" value="InterPro"/>
</dbReference>
<comment type="caution">
    <text evidence="2">The sequence shown here is derived from an EMBL/GenBank/DDBJ whole genome shotgun (WGS) entry which is preliminary data.</text>
</comment>
<name>A0A5D9CD68_9SPHN</name>
<dbReference type="SUPFAM" id="SSF46955">
    <property type="entry name" value="Putative DNA-binding domain"/>
    <property type="match status" value="1"/>
</dbReference>
<dbReference type="GO" id="GO:0003677">
    <property type="term" value="F:DNA binding"/>
    <property type="evidence" value="ECO:0007669"/>
    <property type="project" value="InterPro"/>
</dbReference>
<dbReference type="Proteomes" id="UP000322077">
    <property type="component" value="Unassembled WGS sequence"/>
</dbReference>
<dbReference type="InterPro" id="IPR015358">
    <property type="entry name" value="Tscrpt_reg_MerR_DNA-bd"/>
</dbReference>
<reference evidence="2 3" key="1">
    <citation type="submission" date="2019-08" db="EMBL/GenBank/DDBJ databases">
        <authorList>
            <person name="Wang G."/>
            <person name="Xu Z."/>
        </authorList>
    </citation>
    <scope>NUCLEOTIDE SEQUENCE [LARGE SCALE GENOMIC DNA]</scope>
    <source>
        <strain evidence="2 3">ZX</strain>
    </source>
</reference>
<evidence type="ECO:0000313" key="3">
    <source>
        <dbReference type="Proteomes" id="UP000322077"/>
    </source>
</evidence>
<dbReference type="GO" id="GO:0006355">
    <property type="term" value="P:regulation of DNA-templated transcription"/>
    <property type="evidence" value="ECO:0007669"/>
    <property type="project" value="InterPro"/>
</dbReference>
<protein>
    <submittedName>
        <fullName evidence="2">Redox-sensitive transcriptional activator SoxR</fullName>
    </submittedName>
</protein>
<organism evidence="2 3">
    <name type="scientific">Sphingomonas montanisoli</name>
    <dbReference type="NCBI Taxonomy" id="2606412"/>
    <lineage>
        <taxon>Bacteria</taxon>
        <taxon>Pseudomonadati</taxon>
        <taxon>Pseudomonadota</taxon>
        <taxon>Alphaproteobacteria</taxon>
        <taxon>Sphingomonadales</taxon>
        <taxon>Sphingomonadaceae</taxon>
        <taxon>Sphingomonas</taxon>
    </lineage>
</organism>
<evidence type="ECO:0000259" key="1">
    <source>
        <dbReference type="Pfam" id="PF09278"/>
    </source>
</evidence>
<dbReference type="InterPro" id="IPR010211">
    <property type="entry name" value="Redox-sen_tscrpt-act_SoxR"/>
</dbReference>
<evidence type="ECO:0000313" key="2">
    <source>
        <dbReference type="EMBL" id="TZG29296.1"/>
    </source>
</evidence>
<keyword evidence="3" id="KW-1185">Reference proteome</keyword>
<accession>A0A5D9CD68</accession>
<dbReference type="Pfam" id="PF09278">
    <property type="entry name" value="MerR-DNA-bind"/>
    <property type="match status" value="1"/>
</dbReference>
<dbReference type="AlphaFoldDB" id="A0A5D9CD68"/>
<dbReference type="GO" id="GO:0051537">
    <property type="term" value="F:2 iron, 2 sulfur cluster binding"/>
    <property type="evidence" value="ECO:0007669"/>
    <property type="project" value="InterPro"/>
</dbReference>
<dbReference type="Gene3D" id="1.10.1660.10">
    <property type="match status" value="1"/>
</dbReference>
<dbReference type="NCBIfam" id="TIGR01950">
    <property type="entry name" value="SoxR"/>
    <property type="match status" value="1"/>
</dbReference>
<dbReference type="EMBL" id="VTOU01000001">
    <property type="protein sequence ID" value="TZG29296.1"/>
    <property type="molecule type" value="Genomic_DNA"/>
</dbReference>
<gene>
    <name evidence="2" type="primary">soxR</name>
    <name evidence="2" type="ORF">FYJ91_03980</name>
</gene>
<dbReference type="InterPro" id="IPR009061">
    <property type="entry name" value="DNA-bd_dom_put_sf"/>
</dbReference>
<proteinExistence type="predicted"/>
<feature type="domain" description="Transcription regulator MerR DNA binding" evidence="1">
    <location>
        <begin position="47"/>
        <end position="112"/>
    </location>
</feature>
<sequence length="150" mass="16327">MAWLHSPATSRVAIAPAIARAASTRPRSRVRSGTSSIAAVSSIAPVLRYVALIQVSQRVGLSLRTIKDFFATIPTDRVLSAQDWHRLAEPWRALIDARIETLRRLRDEVDSCIGCGCLSLTDCPLRNPEDRLAGQGAGPRILMRPSTGKA</sequence>